<dbReference type="InterPro" id="IPR000310">
    <property type="entry name" value="Orn/Lys/Arg_deCO2ase_major_dom"/>
</dbReference>
<evidence type="ECO:0008006" key="11">
    <source>
        <dbReference type="Google" id="ProtNLM"/>
    </source>
</evidence>
<reference evidence="9 10" key="1">
    <citation type="submission" date="2017-06" db="EMBL/GenBank/DDBJ databases">
        <title>Draft genome sequence of anaerobic fermentative bacterium Anaeromicrobium sediminis DY2726D isolated from West Pacific Ocean sediments.</title>
        <authorList>
            <person name="Zeng X."/>
        </authorList>
    </citation>
    <scope>NUCLEOTIDE SEQUENCE [LARGE SCALE GENOMIC DNA]</scope>
    <source>
        <strain evidence="9 10">DY2726D</strain>
    </source>
</reference>
<evidence type="ECO:0000256" key="3">
    <source>
        <dbReference type="ARBA" id="ARBA00022793"/>
    </source>
</evidence>
<dbReference type="Gene3D" id="3.40.640.10">
    <property type="entry name" value="Type I PLP-dependent aspartate aminotransferase-like (Major domain)"/>
    <property type="match status" value="1"/>
</dbReference>
<dbReference type="Pfam" id="PF01276">
    <property type="entry name" value="OKR_DC_1"/>
    <property type="match status" value="1"/>
</dbReference>
<dbReference type="Gene3D" id="3.90.100.10">
    <property type="entry name" value="Orn/Lys/Arg decarboxylase, C-terminal domain"/>
    <property type="match status" value="1"/>
</dbReference>
<dbReference type="PANTHER" id="PTHR43277">
    <property type="entry name" value="ARGININE DECARBOXYLASE"/>
    <property type="match status" value="1"/>
</dbReference>
<evidence type="ECO:0000313" key="9">
    <source>
        <dbReference type="EMBL" id="PAB57110.1"/>
    </source>
</evidence>
<evidence type="ECO:0000259" key="7">
    <source>
        <dbReference type="Pfam" id="PF01276"/>
    </source>
</evidence>
<dbReference type="InterPro" id="IPR015424">
    <property type="entry name" value="PyrdxlP-dep_Trfase"/>
</dbReference>
<sequence>MKNIIENKLRSIDRVSFHVPGHKHGRIYKNYGLSNILDLDTTEIPGTDNLHSPEGIIRESQIRAANFFGADNTFFLVNGTTSGNLSALMATLNPGEKVLVPRNCHKSVVSGMIMGGIEPVYIMPQIYRGISMGIDLHTLENKLKEDRQIKAILITNPNYYGICVDIQKISKIAHTYGKILIVDEAHGSHLTLSEELPMDALSAGADIVCQSTHKTLMSFTQSSMVHVKGNRVDIERLRFMLSMNQSTSPSYLLMNSLDTTVAILIEDGKKLIENLIRNLEEFYKKLENINIDYFSKKKLSTYNVYDYDLTRIVIDMTKYGINGRLLEKILYEKYNIQMEMSDTNHIVGVATIGNIKDDFEKLYEALEEIKNIYGRQEIIEEKSINYNIMPKVVLNPRQAVYSKKKNIDFHNSIGYISAEYIIPYPPGIPILCPGEEISEDIINHITLLKENNINLTGMKDTSLKFIQVIEK</sequence>
<dbReference type="RefSeq" id="WP_095135529.1">
    <property type="nucleotide sequence ID" value="NZ_NIBG01000028.1"/>
</dbReference>
<evidence type="ECO:0000256" key="4">
    <source>
        <dbReference type="ARBA" id="ARBA00022898"/>
    </source>
</evidence>
<feature type="domain" description="Orn/Lys/Arg decarboxylases family 1 pyridoxal-P attachment site" evidence="7">
    <location>
        <begin position="12"/>
        <end position="288"/>
    </location>
</feature>
<dbReference type="Proteomes" id="UP000216024">
    <property type="component" value="Unassembled WGS sequence"/>
</dbReference>
<dbReference type="InterPro" id="IPR008286">
    <property type="entry name" value="Prn/Lys/Arg_de-COase_C"/>
</dbReference>
<feature type="domain" description="Orn/Lys/Arg decarboxylase C-terminal" evidence="8">
    <location>
        <begin position="366"/>
        <end position="458"/>
    </location>
</feature>
<dbReference type="InterPro" id="IPR052357">
    <property type="entry name" value="Orn_Lys_Arg_decarboxylase-I"/>
</dbReference>
<dbReference type="AlphaFoldDB" id="A0A267ME83"/>
<name>A0A267ME83_9FIRM</name>
<evidence type="ECO:0000256" key="1">
    <source>
        <dbReference type="ARBA" id="ARBA00001933"/>
    </source>
</evidence>
<keyword evidence="4" id="KW-0663">Pyridoxal phosphate</keyword>
<comment type="caution">
    <text evidence="9">The sequence shown here is derived from an EMBL/GenBank/DDBJ whole genome shotgun (WGS) entry which is preliminary data.</text>
</comment>
<gene>
    <name evidence="9" type="ORF">CCE28_19460</name>
</gene>
<dbReference type="SUPFAM" id="SSF53383">
    <property type="entry name" value="PLP-dependent transferases"/>
    <property type="match status" value="1"/>
</dbReference>
<accession>A0A267ME83</accession>
<comment type="cofactor">
    <cofactor evidence="1">
        <name>pyridoxal 5'-phosphate</name>
        <dbReference type="ChEBI" id="CHEBI:597326"/>
    </cofactor>
</comment>
<organism evidence="9 10">
    <name type="scientific">Anaeromicrobium sediminis</name>
    <dbReference type="NCBI Taxonomy" id="1478221"/>
    <lineage>
        <taxon>Bacteria</taxon>
        <taxon>Bacillati</taxon>
        <taxon>Bacillota</taxon>
        <taxon>Clostridia</taxon>
        <taxon>Peptostreptococcales</taxon>
        <taxon>Thermotaleaceae</taxon>
        <taxon>Anaeromicrobium</taxon>
    </lineage>
</organism>
<evidence type="ECO:0000256" key="5">
    <source>
        <dbReference type="ARBA" id="ARBA00023239"/>
    </source>
</evidence>
<feature type="coiled-coil region" evidence="6">
    <location>
        <begin position="265"/>
        <end position="292"/>
    </location>
</feature>
<dbReference type="InterPro" id="IPR015421">
    <property type="entry name" value="PyrdxlP-dep_Trfase_major"/>
</dbReference>
<evidence type="ECO:0000256" key="2">
    <source>
        <dbReference type="ARBA" id="ARBA00010671"/>
    </source>
</evidence>
<dbReference type="EMBL" id="NIBG01000028">
    <property type="protein sequence ID" value="PAB57110.1"/>
    <property type="molecule type" value="Genomic_DNA"/>
</dbReference>
<dbReference type="GO" id="GO:0016831">
    <property type="term" value="F:carboxy-lyase activity"/>
    <property type="evidence" value="ECO:0007669"/>
    <property type="project" value="UniProtKB-KW"/>
</dbReference>
<dbReference type="OrthoDB" id="9815233at2"/>
<keyword evidence="5" id="KW-0456">Lyase</keyword>
<evidence type="ECO:0000259" key="8">
    <source>
        <dbReference type="Pfam" id="PF03711"/>
    </source>
</evidence>
<keyword evidence="10" id="KW-1185">Reference proteome</keyword>
<evidence type="ECO:0000256" key="6">
    <source>
        <dbReference type="SAM" id="Coils"/>
    </source>
</evidence>
<keyword evidence="3" id="KW-0210">Decarboxylase</keyword>
<protein>
    <recommendedName>
        <fullName evidence="11">Arginine decarboxylase</fullName>
    </recommendedName>
</protein>
<keyword evidence="6" id="KW-0175">Coiled coil</keyword>
<proteinExistence type="inferred from homology"/>
<dbReference type="PANTHER" id="PTHR43277:SF4">
    <property type="entry name" value="ARGININE DECARBOXYLASE"/>
    <property type="match status" value="1"/>
</dbReference>
<comment type="similarity">
    <text evidence="2">Belongs to the Orn/Lys/Arg decarboxylase class-I family.</text>
</comment>
<dbReference type="Pfam" id="PF03711">
    <property type="entry name" value="OKR_DC_1_C"/>
    <property type="match status" value="1"/>
</dbReference>
<evidence type="ECO:0000313" key="10">
    <source>
        <dbReference type="Proteomes" id="UP000216024"/>
    </source>
</evidence>